<evidence type="ECO:0000256" key="1">
    <source>
        <dbReference type="SAM" id="Phobius"/>
    </source>
</evidence>
<dbReference type="KEGG" id="tig:THII_0926"/>
<organism evidence="3 4">
    <name type="scientific">Thioploca ingrica</name>
    <dbReference type="NCBI Taxonomy" id="40754"/>
    <lineage>
        <taxon>Bacteria</taxon>
        <taxon>Pseudomonadati</taxon>
        <taxon>Pseudomonadota</taxon>
        <taxon>Gammaproteobacteria</taxon>
        <taxon>Thiotrichales</taxon>
        <taxon>Thiotrichaceae</taxon>
        <taxon>Thioploca</taxon>
    </lineage>
</organism>
<evidence type="ECO:0000259" key="2">
    <source>
        <dbReference type="Pfam" id="PF13231"/>
    </source>
</evidence>
<dbReference type="OrthoDB" id="7864577at2"/>
<feature type="transmembrane region" description="Helical" evidence="1">
    <location>
        <begin position="135"/>
        <end position="164"/>
    </location>
</feature>
<accession>A0A090AC10</accession>
<keyword evidence="1" id="KW-0472">Membrane</keyword>
<dbReference type="EMBL" id="AP014633">
    <property type="protein sequence ID" value="BAP55223.1"/>
    <property type="molecule type" value="Genomic_DNA"/>
</dbReference>
<feature type="transmembrane region" description="Helical" evidence="1">
    <location>
        <begin position="12"/>
        <end position="33"/>
    </location>
</feature>
<feature type="transmembrane region" description="Helical" evidence="1">
    <location>
        <begin position="333"/>
        <end position="353"/>
    </location>
</feature>
<keyword evidence="1" id="KW-1133">Transmembrane helix</keyword>
<gene>
    <name evidence="3" type="ORF">THII_0926</name>
</gene>
<keyword evidence="4" id="KW-1185">Reference proteome</keyword>
<dbReference type="HOGENOM" id="CLU_549695_0_0_6"/>
<evidence type="ECO:0000313" key="3">
    <source>
        <dbReference type="EMBL" id="BAP55223.1"/>
    </source>
</evidence>
<dbReference type="AlphaFoldDB" id="A0A090AC10"/>
<reference evidence="3 4" key="1">
    <citation type="journal article" date="2014" name="ISME J.">
        <title>Ecophysiology of Thioploca ingrica as revealed by the complete genome sequence supplemented with proteomic evidence.</title>
        <authorList>
            <person name="Kojima H."/>
            <person name="Ogura Y."/>
            <person name="Yamamoto N."/>
            <person name="Togashi T."/>
            <person name="Mori H."/>
            <person name="Watanabe T."/>
            <person name="Nemoto F."/>
            <person name="Kurokawa K."/>
            <person name="Hayashi T."/>
            <person name="Fukui M."/>
        </authorList>
    </citation>
    <scope>NUCLEOTIDE SEQUENCE [LARGE SCALE GENOMIC DNA]</scope>
</reference>
<feature type="transmembrane region" description="Helical" evidence="1">
    <location>
        <begin position="391"/>
        <end position="410"/>
    </location>
</feature>
<proteinExistence type="predicted"/>
<dbReference type="Proteomes" id="UP000031623">
    <property type="component" value="Chromosome"/>
</dbReference>
<keyword evidence="1" id="KW-0812">Transmembrane</keyword>
<feature type="domain" description="Glycosyltransferase RgtA/B/C/D-like" evidence="2">
    <location>
        <begin position="87"/>
        <end position="237"/>
    </location>
</feature>
<feature type="transmembrane region" description="Helical" evidence="1">
    <location>
        <begin position="307"/>
        <end position="326"/>
    </location>
</feature>
<name>A0A090AC10_9GAMM</name>
<feature type="transmembrane region" description="Helical" evidence="1">
    <location>
        <begin position="359"/>
        <end position="379"/>
    </location>
</feature>
<dbReference type="InterPro" id="IPR038731">
    <property type="entry name" value="RgtA/B/C-like"/>
</dbReference>
<dbReference type="Pfam" id="PF13231">
    <property type="entry name" value="PMT_2"/>
    <property type="match status" value="1"/>
</dbReference>
<protein>
    <recommendedName>
        <fullName evidence="2">Glycosyltransferase RgtA/B/C/D-like domain-containing protein</fullName>
    </recommendedName>
</protein>
<feature type="transmembrane region" description="Helical" evidence="1">
    <location>
        <begin position="176"/>
        <end position="205"/>
    </location>
</feature>
<sequence>MIQFSLLPKKWLNTILIVLYIMGAIFVFTLAWLPVQFAINHFYYEDFFYYLKVAENIVSGQGVSLDGEATTNGFHPLWMLAIILIQAITNPDLAVHITLTLAALLHLGQVYLIFRILEQSANEKIAHFVAIFYLFNYRIIACNLCGLETPLIAFFILGVIYFLIKYHNLTSTRWAIKLGILLGFAILSRFDILILMGIIIAWILIDSRFGKYYQQRISTAFIVSISSCIILLPWFIWSSINSATLLPNSLAALKVWSFSGFNLQQAGVDSVLSLLIGKMFTAAWWLSDTANLFGLWPIVLPTAYKNWPAFLVLMVFITIFLGLWLIRSPQYTAFRNVLFVYAVAHLGYYSLFANARVRYLIPSSIIIIVLAAMLIAELLRQINTQKMKRMALFFYVVILINSLLAGLSAWQQHQGAARTHKEHTHLYQTAYWIHNHLPENAIIGSWNAGILSYYSHRTVVNLDGVMNDAVIEVLKQKKLSSYIEHRQISFLIDLESEINKFMNKFSGQVNWRENYVELYRLGHIVILKKIRV</sequence>
<feature type="transmembrane region" description="Helical" evidence="1">
    <location>
        <begin position="93"/>
        <end position="114"/>
    </location>
</feature>
<dbReference type="STRING" id="40754.THII_0926"/>
<evidence type="ECO:0000313" key="4">
    <source>
        <dbReference type="Proteomes" id="UP000031623"/>
    </source>
</evidence>
<feature type="transmembrane region" description="Helical" evidence="1">
    <location>
        <begin position="217"/>
        <end position="237"/>
    </location>
</feature>